<dbReference type="InterPro" id="IPR036291">
    <property type="entry name" value="NAD(P)-bd_dom_sf"/>
</dbReference>
<gene>
    <name evidence="6" type="ORF">L5014_01645</name>
</gene>
<proteinExistence type="predicted"/>
<evidence type="ECO:0000313" key="7">
    <source>
        <dbReference type="Proteomes" id="UP001139308"/>
    </source>
</evidence>
<dbReference type="GO" id="GO:0051287">
    <property type="term" value="F:NAD binding"/>
    <property type="evidence" value="ECO:0007669"/>
    <property type="project" value="InterPro"/>
</dbReference>
<name>A0A9X1RKY1_9BURK</name>
<dbReference type="InterPro" id="IPR006115">
    <property type="entry name" value="6PGDH_NADP-bd"/>
</dbReference>
<feature type="domain" description="6-phosphogluconate dehydrogenase NADP-binding" evidence="4">
    <location>
        <begin position="16"/>
        <end position="175"/>
    </location>
</feature>
<evidence type="ECO:0000256" key="1">
    <source>
        <dbReference type="ARBA" id="ARBA00023002"/>
    </source>
</evidence>
<dbReference type="InterPro" id="IPR008927">
    <property type="entry name" value="6-PGluconate_DH-like_C_sf"/>
</dbReference>
<protein>
    <submittedName>
        <fullName evidence="6">NAD(P)-dependent oxidoreductase</fullName>
    </submittedName>
</protein>
<dbReference type="GO" id="GO:0016491">
    <property type="term" value="F:oxidoreductase activity"/>
    <property type="evidence" value="ECO:0007669"/>
    <property type="project" value="UniProtKB-KW"/>
</dbReference>
<feature type="active site" evidence="3">
    <location>
        <position position="184"/>
    </location>
</feature>
<comment type="caution">
    <text evidence="6">The sequence shown here is derived from an EMBL/GenBank/DDBJ whole genome shotgun (WGS) entry which is preliminary data.</text>
</comment>
<dbReference type="Gene3D" id="1.10.1040.10">
    <property type="entry name" value="N-(1-d-carboxylethyl)-l-norvaline Dehydrogenase, domain 2"/>
    <property type="match status" value="1"/>
</dbReference>
<evidence type="ECO:0000259" key="4">
    <source>
        <dbReference type="Pfam" id="PF03446"/>
    </source>
</evidence>
<dbReference type="InterPro" id="IPR029154">
    <property type="entry name" value="HIBADH-like_NADP-bd"/>
</dbReference>
<dbReference type="Gene3D" id="3.40.50.720">
    <property type="entry name" value="NAD(P)-binding Rossmann-like Domain"/>
    <property type="match status" value="1"/>
</dbReference>
<dbReference type="InterPro" id="IPR013328">
    <property type="entry name" value="6PGD_dom2"/>
</dbReference>
<dbReference type="EMBL" id="JAKLJA010000001">
    <property type="protein sequence ID" value="MCG5072074.1"/>
    <property type="molecule type" value="Genomic_DNA"/>
</dbReference>
<dbReference type="GO" id="GO:0050661">
    <property type="term" value="F:NADP binding"/>
    <property type="evidence" value="ECO:0007669"/>
    <property type="project" value="InterPro"/>
</dbReference>
<dbReference type="PANTHER" id="PTHR43060:SF15">
    <property type="entry name" value="3-HYDROXYISOBUTYRATE DEHYDROGENASE-LIKE 1, MITOCHONDRIAL-RELATED"/>
    <property type="match status" value="1"/>
</dbReference>
<dbReference type="SUPFAM" id="SSF51735">
    <property type="entry name" value="NAD(P)-binding Rossmann-fold domains"/>
    <property type="match status" value="1"/>
</dbReference>
<dbReference type="InterPro" id="IPR015815">
    <property type="entry name" value="HIBADH-related"/>
</dbReference>
<organism evidence="6 7">
    <name type="scientific">Paraburkholderia tagetis</name>
    <dbReference type="NCBI Taxonomy" id="2913261"/>
    <lineage>
        <taxon>Bacteria</taxon>
        <taxon>Pseudomonadati</taxon>
        <taxon>Pseudomonadota</taxon>
        <taxon>Betaproteobacteria</taxon>
        <taxon>Burkholderiales</taxon>
        <taxon>Burkholderiaceae</taxon>
        <taxon>Paraburkholderia</taxon>
    </lineage>
</organism>
<evidence type="ECO:0000313" key="6">
    <source>
        <dbReference type="EMBL" id="MCG5072074.1"/>
    </source>
</evidence>
<keyword evidence="1" id="KW-0560">Oxidoreductase</keyword>
<dbReference type="PANTHER" id="PTHR43060">
    <property type="entry name" value="3-HYDROXYISOBUTYRATE DEHYDROGENASE-LIKE 1, MITOCHONDRIAL-RELATED"/>
    <property type="match status" value="1"/>
</dbReference>
<dbReference type="Proteomes" id="UP001139308">
    <property type="component" value="Unassembled WGS sequence"/>
</dbReference>
<dbReference type="RefSeq" id="WP_238461841.1">
    <property type="nucleotide sequence ID" value="NZ_JAKLJA010000001.1"/>
</dbReference>
<dbReference type="PIRSF" id="PIRSF000103">
    <property type="entry name" value="HIBADH"/>
    <property type="match status" value="1"/>
</dbReference>
<dbReference type="Pfam" id="PF03446">
    <property type="entry name" value="NAD_binding_2"/>
    <property type="match status" value="1"/>
</dbReference>
<keyword evidence="2" id="KW-0520">NAD</keyword>
<reference evidence="6" key="1">
    <citation type="submission" date="2022-01" db="EMBL/GenBank/DDBJ databases">
        <title>Genome sequence and assembly of Parabukholderia sp. RG36.</title>
        <authorList>
            <person name="Chhetri G."/>
        </authorList>
    </citation>
    <scope>NUCLEOTIDE SEQUENCE</scope>
    <source>
        <strain evidence="6">RG36</strain>
    </source>
</reference>
<evidence type="ECO:0000259" key="5">
    <source>
        <dbReference type="Pfam" id="PF14833"/>
    </source>
</evidence>
<keyword evidence="7" id="KW-1185">Reference proteome</keyword>
<evidence type="ECO:0000256" key="3">
    <source>
        <dbReference type="PIRSR" id="PIRSR000103-1"/>
    </source>
</evidence>
<accession>A0A9X1RKY1</accession>
<evidence type="ECO:0000256" key="2">
    <source>
        <dbReference type="ARBA" id="ARBA00023027"/>
    </source>
</evidence>
<sequence>MNSSSPDFGSIDSSSTIGFIGLGLMGQSIALRLAASGYRLCVWNRESDRYGPLKTAGAVIADSPREVALACDVVCLCVLDAAAVEEVAFGEHGLLPETNRLRLIIDFSTVQPDDTRSFARRAARASCAWIDSPVSGGPDAAQRGELTLMLGGPQDAVRRAMPLLAHLGSRISHVGDTGKGQEMKVLNQALVGTTFVMLAEALALARRLGLPLEAVPRCLEGGFADSAGLQRVWPRMAAEGFDPPTGRAGQMLKDLKNVDAVRSSTGVALPLLEAALEQYRRYVDSAGPEVETVSISRLYSAFPDAMP</sequence>
<dbReference type="SUPFAM" id="SSF48179">
    <property type="entry name" value="6-phosphogluconate dehydrogenase C-terminal domain-like"/>
    <property type="match status" value="1"/>
</dbReference>
<dbReference type="AlphaFoldDB" id="A0A9X1RKY1"/>
<dbReference type="Pfam" id="PF14833">
    <property type="entry name" value="NAD_binding_11"/>
    <property type="match status" value="1"/>
</dbReference>
<feature type="domain" description="3-hydroxyisobutyrate dehydrogenase-like NAD-binding" evidence="5">
    <location>
        <begin position="178"/>
        <end position="298"/>
    </location>
</feature>